<organism evidence="3 4">
    <name type="scientific">Endozoicomonas gorgoniicola</name>
    <dbReference type="NCBI Taxonomy" id="1234144"/>
    <lineage>
        <taxon>Bacteria</taxon>
        <taxon>Pseudomonadati</taxon>
        <taxon>Pseudomonadota</taxon>
        <taxon>Gammaproteobacteria</taxon>
        <taxon>Oceanospirillales</taxon>
        <taxon>Endozoicomonadaceae</taxon>
        <taxon>Endozoicomonas</taxon>
    </lineage>
</organism>
<dbReference type="RefSeq" id="WP_262564510.1">
    <property type="nucleotide sequence ID" value="NZ_JAPFCC010000001.1"/>
</dbReference>
<dbReference type="SUPFAM" id="SSF75169">
    <property type="entry name" value="DsrEFH-like"/>
    <property type="match status" value="1"/>
</dbReference>
<dbReference type="EMBL" id="JAPFCC010000001">
    <property type="protein sequence ID" value="MCW7554745.1"/>
    <property type="molecule type" value="Genomic_DNA"/>
</dbReference>
<dbReference type="PROSITE" id="PS01148">
    <property type="entry name" value="UPF0033"/>
    <property type="match status" value="1"/>
</dbReference>
<gene>
    <name evidence="3" type="primary">yedF</name>
    <name evidence="3" type="ORF">NX722_19410</name>
</gene>
<evidence type="ECO:0000313" key="3">
    <source>
        <dbReference type="EMBL" id="MCW7554745.1"/>
    </source>
</evidence>
<dbReference type="NCBIfam" id="TIGR03527">
    <property type="entry name" value="selenium_YedF"/>
    <property type="match status" value="1"/>
</dbReference>
<feature type="region of interest" description="Disordered" evidence="1">
    <location>
        <begin position="78"/>
        <end position="97"/>
    </location>
</feature>
<dbReference type="InterPro" id="IPR019870">
    <property type="entry name" value="Se_metab_YedF"/>
</dbReference>
<evidence type="ECO:0000259" key="2">
    <source>
        <dbReference type="PROSITE" id="PS01148"/>
    </source>
</evidence>
<dbReference type="InterPro" id="IPR027396">
    <property type="entry name" value="DsrEFH-like"/>
</dbReference>
<dbReference type="Gene3D" id="3.30.110.40">
    <property type="entry name" value="TusA-like domain"/>
    <property type="match status" value="1"/>
</dbReference>
<name>A0ABT3MZE2_9GAMM</name>
<dbReference type="InterPro" id="IPR036868">
    <property type="entry name" value="TusA-like_sf"/>
</dbReference>
<dbReference type="InterPro" id="IPR001455">
    <property type="entry name" value="TusA-like"/>
</dbReference>
<sequence length="220" mass="23666">MQHHHTLDARGLLCPQPLIQTRRLLKTLQAGECFQVIVDNEIAHLNLMTFFEDQGMNPEYVAESGEWVITATCQASGRQSGTTENTAGGDVAPATKNTLPPARNSDDLVSDYMVVLNSDRMGLGDDDLGSILIKGYLNTLIEIERKPSTIILYNGGVRLAAQGSGADSALQALEALSVDIIVCGACVDFFELQGKLATGRISNMYEIAEKIAAAGHVVYP</sequence>
<dbReference type="Pfam" id="PF01206">
    <property type="entry name" value="TusA"/>
    <property type="match status" value="1"/>
</dbReference>
<reference evidence="3 4" key="1">
    <citation type="submission" date="2022-10" db="EMBL/GenBank/DDBJ databases">
        <title>High-quality genome sequences of two octocoral-associated bacteria, Endozoicomonas euniceicola EF212 and Endozoicomonas gorgoniicola PS125.</title>
        <authorList>
            <person name="Chiou Y.-J."/>
            <person name="Chen Y.-H."/>
        </authorList>
    </citation>
    <scope>NUCLEOTIDE SEQUENCE [LARGE SCALE GENOMIC DNA]</scope>
    <source>
        <strain evidence="3 4">PS125</strain>
    </source>
</reference>
<dbReference type="Proteomes" id="UP001209854">
    <property type="component" value="Unassembled WGS sequence"/>
</dbReference>
<dbReference type="SUPFAM" id="SSF64307">
    <property type="entry name" value="SirA-like"/>
    <property type="match status" value="1"/>
</dbReference>
<protein>
    <submittedName>
        <fullName evidence="3">Sulfurtransferase-like selenium metabolism protein YedF</fullName>
    </submittedName>
</protein>
<accession>A0ABT3MZE2</accession>
<feature type="domain" description="UPF0033" evidence="2">
    <location>
        <begin position="7"/>
        <end position="31"/>
    </location>
</feature>
<evidence type="ECO:0000256" key="1">
    <source>
        <dbReference type="SAM" id="MobiDB-lite"/>
    </source>
</evidence>
<proteinExistence type="predicted"/>
<comment type="caution">
    <text evidence="3">The sequence shown here is derived from an EMBL/GenBank/DDBJ whole genome shotgun (WGS) entry which is preliminary data.</text>
</comment>
<keyword evidence="4" id="KW-1185">Reference proteome</keyword>
<evidence type="ECO:0000313" key="4">
    <source>
        <dbReference type="Proteomes" id="UP001209854"/>
    </source>
</evidence>